<keyword evidence="5" id="KW-1185">Reference proteome</keyword>
<gene>
    <name evidence="4" type="ORF">MCHLO_02349</name>
</gene>
<keyword evidence="1" id="KW-0863">Zinc-finger</keyword>
<evidence type="ECO:0000256" key="1">
    <source>
        <dbReference type="PROSITE-ProRule" id="PRU00047"/>
    </source>
</evidence>
<protein>
    <recommendedName>
        <fullName evidence="3">CCHC-type domain-containing protein</fullName>
    </recommendedName>
</protein>
<feature type="compositionally biased region" description="Polar residues" evidence="2">
    <location>
        <begin position="189"/>
        <end position="198"/>
    </location>
</feature>
<dbReference type="SMART" id="SM00343">
    <property type="entry name" value="ZnF_C2HC"/>
    <property type="match status" value="1"/>
</dbReference>
<feature type="compositionally biased region" description="Low complexity" evidence="2">
    <location>
        <begin position="199"/>
        <end position="218"/>
    </location>
</feature>
<evidence type="ECO:0000256" key="2">
    <source>
        <dbReference type="SAM" id="MobiDB-lite"/>
    </source>
</evidence>
<feature type="domain" description="CCHC-type" evidence="3">
    <location>
        <begin position="254"/>
        <end position="268"/>
    </location>
</feature>
<evidence type="ECO:0000313" key="5">
    <source>
        <dbReference type="Proteomes" id="UP000815677"/>
    </source>
</evidence>
<evidence type="ECO:0000259" key="3">
    <source>
        <dbReference type="PROSITE" id="PS50158"/>
    </source>
</evidence>
<organism evidence="4 5">
    <name type="scientific">Mycena chlorophos</name>
    <name type="common">Agaric fungus</name>
    <name type="synonym">Agaricus chlorophos</name>
    <dbReference type="NCBI Taxonomy" id="658473"/>
    <lineage>
        <taxon>Eukaryota</taxon>
        <taxon>Fungi</taxon>
        <taxon>Dikarya</taxon>
        <taxon>Basidiomycota</taxon>
        <taxon>Agaricomycotina</taxon>
        <taxon>Agaricomycetes</taxon>
        <taxon>Agaricomycetidae</taxon>
        <taxon>Agaricales</taxon>
        <taxon>Marasmiineae</taxon>
        <taxon>Mycenaceae</taxon>
        <taxon>Mycena</taxon>
    </lineage>
</organism>
<accession>A0ABQ0L0P8</accession>
<feature type="region of interest" description="Disordered" evidence="2">
    <location>
        <begin position="177"/>
        <end position="232"/>
    </location>
</feature>
<keyword evidence="1" id="KW-0479">Metal-binding</keyword>
<reference evidence="4" key="1">
    <citation type="submission" date="2014-09" db="EMBL/GenBank/DDBJ databases">
        <title>Genome sequence of the luminous mushroom Mycena chlorophos for searching fungal bioluminescence genes.</title>
        <authorList>
            <person name="Tanaka Y."/>
            <person name="Kasuga D."/>
            <person name="Oba Y."/>
            <person name="Hase S."/>
            <person name="Sato K."/>
            <person name="Oba Y."/>
            <person name="Sakakibara Y."/>
        </authorList>
    </citation>
    <scope>NUCLEOTIDE SEQUENCE</scope>
</reference>
<feature type="region of interest" description="Disordered" evidence="2">
    <location>
        <begin position="17"/>
        <end position="48"/>
    </location>
</feature>
<name>A0ABQ0L0P8_MYCCL</name>
<sequence>RPPPPRRERLDALEYASRVSQHQAAESDYHADVSAAGGPVDNDEPVSLGSSIAESISKARIGAISTKAPASPIQGLLSPLADLEHLASALRLTDPPTPPPSPVNDLQVVLYNPRPNPFSVLDPEATAFRPSNGIRSAPIRHQAQPPLHPSLPAKPTPHAFKPMRIINAAATIRIRDSVVTSRKPKPNSVGGSQVSTRTSSALSASASALPGSSGPSLSQKRRARRQRAAAAIQPATTLRPATAIPPPIRVIKSCFSCGSARHLARECPVLWN</sequence>
<dbReference type="Proteomes" id="UP000815677">
    <property type="component" value="Unassembled WGS sequence"/>
</dbReference>
<proteinExistence type="predicted"/>
<evidence type="ECO:0000313" key="4">
    <source>
        <dbReference type="EMBL" id="GAT44738.1"/>
    </source>
</evidence>
<dbReference type="InterPro" id="IPR001878">
    <property type="entry name" value="Znf_CCHC"/>
</dbReference>
<feature type="non-terminal residue" evidence="4">
    <location>
        <position position="272"/>
    </location>
</feature>
<keyword evidence="1" id="KW-0862">Zinc</keyword>
<dbReference type="EMBL" id="DF840158">
    <property type="protein sequence ID" value="GAT44738.1"/>
    <property type="molecule type" value="Genomic_DNA"/>
</dbReference>
<dbReference type="PROSITE" id="PS50158">
    <property type="entry name" value="ZF_CCHC"/>
    <property type="match status" value="1"/>
</dbReference>
<feature type="non-terminal residue" evidence="4">
    <location>
        <position position="1"/>
    </location>
</feature>